<comment type="caution">
    <text evidence="3">The sequence shown here is derived from an EMBL/GenBank/DDBJ whole genome shotgun (WGS) entry which is preliminary data.</text>
</comment>
<feature type="chain" id="PRO_5040982645" description="Chalcone isomerase domain-containing protein" evidence="1">
    <location>
        <begin position="33"/>
        <end position="194"/>
    </location>
</feature>
<organism evidence="3 4">
    <name type="scientific">Hydrogenophaga taeniospiralis CCUG 15921</name>
    <dbReference type="NCBI Taxonomy" id="1281780"/>
    <lineage>
        <taxon>Bacteria</taxon>
        <taxon>Pseudomonadati</taxon>
        <taxon>Pseudomonadota</taxon>
        <taxon>Betaproteobacteria</taxon>
        <taxon>Burkholderiales</taxon>
        <taxon>Comamonadaceae</taxon>
        <taxon>Hydrogenophaga</taxon>
    </lineage>
</organism>
<dbReference type="InterPro" id="IPR036298">
    <property type="entry name" value="Chalcone_isomerase_sf"/>
</dbReference>
<evidence type="ECO:0000313" key="3">
    <source>
        <dbReference type="EMBL" id="MDG5974278.1"/>
    </source>
</evidence>
<gene>
    <name evidence="3" type="ORF">H010_03387</name>
</gene>
<evidence type="ECO:0000259" key="2">
    <source>
        <dbReference type="Pfam" id="PF16036"/>
    </source>
</evidence>
<feature type="domain" description="Chalcone isomerase" evidence="2">
    <location>
        <begin position="31"/>
        <end position="193"/>
    </location>
</feature>
<name>A0A9X4P1G8_9BURK</name>
<keyword evidence="1" id="KW-0732">Signal</keyword>
<accession>A0A9X4P1G8</accession>
<evidence type="ECO:0000313" key="4">
    <source>
        <dbReference type="Proteomes" id="UP001152876"/>
    </source>
</evidence>
<feature type="signal peptide" evidence="1">
    <location>
        <begin position="1"/>
        <end position="32"/>
    </location>
</feature>
<sequence>MKTKILKIPSPLQLILATALFAAAGASGAATAFEKTSSLAGTTLVMNGSGTRYKAIFKVYDMAMYLPATAKTPEAVLALPGPKRLSFVAQRKVTGTDLGLAFMRGLKDNNPPELMRKHIPATTRLIDIFSGKSFVDEGHTFAMEFVPGKGTQFFIQGEPQGQPIDDAEFFQMILRIWLGNDPVDMRLKESLLGG</sequence>
<dbReference type="InterPro" id="IPR016087">
    <property type="entry name" value="Chalcone_isomerase"/>
</dbReference>
<proteinExistence type="predicted"/>
<dbReference type="InterPro" id="IPR016088">
    <property type="entry name" value="Chalcone_isomerase_3-sand"/>
</dbReference>
<dbReference type="EMBL" id="AOGK01000002">
    <property type="protein sequence ID" value="MDG5974278.1"/>
    <property type="molecule type" value="Genomic_DNA"/>
</dbReference>
<dbReference type="Pfam" id="PF16036">
    <property type="entry name" value="Chalcone_3"/>
    <property type="match status" value="1"/>
</dbReference>
<dbReference type="Proteomes" id="UP001152876">
    <property type="component" value="Unassembled WGS sequence"/>
</dbReference>
<keyword evidence="4" id="KW-1185">Reference proteome</keyword>
<dbReference type="SUPFAM" id="SSF54626">
    <property type="entry name" value="Chalcone isomerase"/>
    <property type="match status" value="1"/>
</dbReference>
<protein>
    <recommendedName>
        <fullName evidence="2">Chalcone isomerase domain-containing protein</fullName>
    </recommendedName>
</protein>
<dbReference type="Gene3D" id="3.50.70.10">
    <property type="match status" value="1"/>
</dbReference>
<dbReference type="RefSeq" id="WP_068170101.1">
    <property type="nucleotide sequence ID" value="NZ_AOGK01000002.1"/>
</dbReference>
<reference evidence="3" key="1">
    <citation type="submission" date="2013-01" db="EMBL/GenBank/DDBJ databases">
        <title>Genome draft of Hydrogenophaga taeniospiralis 2K1.</title>
        <authorList>
            <person name="Gomila M."/>
            <person name="Lalucat J."/>
        </authorList>
    </citation>
    <scope>NUCLEOTIDE SEQUENCE</scope>
    <source>
        <strain evidence="3">CCUG 15921</strain>
    </source>
</reference>
<evidence type="ECO:0000256" key="1">
    <source>
        <dbReference type="SAM" id="SignalP"/>
    </source>
</evidence>
<dbReference type="AlphaFoldDB" id="A0A9X4P1G8"/>
<dbReference type="OrthoDB" id="9795336at2"/>
<dbReference type="GO" id="GO:0016872">
    <property type="term" value="F:intramolecular lyase activity"/>
    <property type="evidence" value="ECO:0007669"/>
    <property type="project" value="InterPro"/>
</dbReference>